<evidence type="ECO:0000256" key="9">
    <source>
        <dbReference type="PROSITE-ProRule" id="PRU01360"/>
    </source>
</evidence>
<dbReference type="GO" id="GO:0044718">
    <property type="term" value="P:siderophore transmembrane transport"/>
    <property type="evidence" value="ECO:0007669"/>
    <property type="project" value="TreeGrafter"/>
</dbReference>
<evidence type="ECO:0000256" key="2">
    <source>
        <dbReference type="ARBA" id="ARBA00009810"/>
    </source>
</evidence>
<dbReference type="InterPro" id="IPR036942">
    <property type="entry name" value="Beta-barrel_TonB_sf"/>
</dbReference>
<dbReference type="PANTHER" id="PTHR30069:SF41">
    <property type="entry name" value="HEME_HEMOPEXIN UTILIZATION PROTEIN C"/>
    <property type="match status" value="1"/>
</dbReference>
<dbReference type="Pfam" id="PF07715">
    <property type="entry name" value="Plug"/>
    <property type="match status" value="1"/>
</dbReference>
<evidence type="ECO:0000313" key="15">
    <source>
        <dbReference type="EMBL" id="MBB2162291.1"/>
    </source>
</evidence>
<dbReference type="Pfam" id="PF00593">
    <property type="entry name" value="TonB_dep_Rec_b-barrel"/>
    <property type="match status" value="1"/>
</dbReference>
<feature type="region of interest" description="Disordered" evidence="11">
    <location>
        <begin position="29"/>
        <end position="48"/>
    </location>
</feature>
<keyword evidence="3 9" id="KW-0813">Transport</keyword>
<dbReference type="NCBIfam" id="TIGR01785">
    <property type="entry name" value="TonB-hemin"/>
    <property type="match status" value="1"/>
</dbReference>
<dbReference type="Gene3D" id="2.40.170.20">
    <property type="entry name" value="TonB-dependent receptor, beta-barrel domain"/>
    <property type="match status" value="1"/>
</dbReference>
<dbReference type="EMBL" id="JABEQJ010000035">
    <property type="protein sequence ID" value="MBB2162291.1"/>
    <property type="molecule type" value="Genomic_DNA"/>
</dbReference>
<keyword evidence="15" id="KW-0675">Receptor</keyword>
<name>A0A7W4IGA7_9PROT</name>
<evidence type="ECO:0000259" key="14">
    <source>
        <dbReference type="Pfam" id="PF07715"/>
    </source>
</evidence>
<dbReference type="GO" id="GO:0015232">
    <property type="term" value="F:heme transmembrane transporter activity"/>
    <property type="evidence" value="ECO:0007669"/>
    <property type="project" value="InterPro"/>
</dbReference>
<feature type="chain" id="PRO_5031530024" evidence="12">
    <location>
        <begin position="26"/>
        <end position="717"/>
    </location>
</feature>
<evidence type="ECO:0000259" key="13">
    <source>
        <dbReference type="Pfam" id="PF00593"/>
    </source>
</evidence>
<protein>
    <submittedName>
        <fullName evidence="15">TonB-dependent receptor</fullName>
    </submittedName>
</protein>
<proteinExistence type="inferred from homology"/>
<comment type="subcellular location">
    <subcellularLocation>
        <location evidence="1 9">Cell outer membrane</location>
        <topology evidence="1 9">Multi-pass membrane protein</topology>
    </subcellularLocation>
</comment>
<evidence type="ECO:0000256" key="1">
    <source>
        <dbReference type="ARBA" id="ARBA00004571"/>
    </source>
</evidence>
<keyword evidence="8 9" id="KW-0998">Cell outer membrane</keyword>
<evidence type="ECO:0000256" key="12">
    <source>
        <dbReference type="SAM" id="SignalP"/>
    </source>
</evidence>
<feature type="signal peptide" evidence="12">
    <location>
        <begin position="1"/>
        <end position="25"/>
    </location>
</feature>
<dbReference type="AlphaFoldDB" id="A0A7W4IGA7"/>
<evidence type="ECO:0000256" key="4">
    <source>
        <dbReference type="ARBA" id="ARBA00022452"/>
    </source>
</evidence>
<feature type="domain" description="TonB-dependent receptor-like beta-barrel" evidence="13">
    <location>
        <begin position="266"/>
        <end position="687"/>
    </location>
</feature>
<dbReference type="Gene3D" id="2.170.130.10">
    <property type="entry name" value="TonB-dependent receptor, plug domain"/>
    <property type="match status" value="1"/>
</dbReference>
<dbReference type="SUPFAM" id="SSF56935">
    <property type="entry name" value="Porins"/>
    <property type="match status" value="1"/>
</dbReference>
<comment type="similarity">
    <text evidence="2 9 10">Belongs to the TonB-dependent receptor family.</text>
</comment>
<dbReference type="RefSeq" id="WP_182999115.1">
    <property type="nucleotide sequence ID" value="NZ_JABEQJ010000035.1"/>
</dbReference>
<feature type="domain" description="TonB-dependent receptor plug" evidence="14">
    <location>
        <begin position="67"/>
        <end position="172"/>
    </location>
</feature>
<keyword evidence="6 10" id="KW-0798">TonB box</keyword>
<dbReference type="InterPro" id="IPR037066">
    <property type="entry name" value="Plug_dom_sf"/>
</dbReference>
<organism evidence="15 16">
    <name type="scientific">Gluconacetobacter sacchari</name>
    <dbReference type="NCBI Taxonomy" id="92759"/>
    <lineage>
        <taxon>Bacteria</taxon>
        <taxon>Pseudomonadati</taxon>
        <taxon>Pseudomonadota</taxon>
        <taxon>Alphaproteobacteria</taxon>
        <taxon>Acetobacterales</taxon>
        <taxon>Acetobacteraceae</taxon>
        <taxon>Gluconacetobacter</taxon>
    </lineage>
</organism>
<dbReference type="InterPro" id="IPR011276">
    <property type="entry name" value="TonB_haem/Hb_rcpt"/>
</dbReference>
<dbReference type="GO" id="GO:0015344">
    <property type="term" value="F:siderophore uptake transmembrane transporter activity"/>
    <property type="evidence" value="ECO:0007669"/>
    <property type="project" value="TreeGrafter"/>
</dbReference>
<accession>A0A7W4IGA7</accession>
<evidence type="ECO:0000256" key="10">
    <source>
        <dbReference type="RuleBase" id="RU003357"/>
    </source>
</evidence>
<dbReference type="InterPro" id="IPR012910">
    <property type="entry name" value="Plug_dom"/>
</dbReference>
<evidence type="ECO:0000256" key="8">
    <source>
        <dbReference type="ARBA" id="ARBA00023237"/>
    </source>
</evidence>
<dbReference type="InterPro" id="IPR039426">
    <property type="entry name" value="TonB-dep_rcpt-like"/>
</dbReference>
<dbReference type="Proteomes" id="UP000589085">
    <property type="component" value="Unassembled WGS sequence"/>
</dbReference>
<evidence type="ECO:0000256" key="11">
    <source>
        <dbReference type="SAM" id="MobiDB-lite"/>
    </source>
</evidence>
<reference evidence="15 16" key="1">
    <citation type="submission" date="2020-04" db="EMBL/GenBank/DDBJ databases">
        <title>Description of novel Gluconacetobacter.</title>
        <authorList>
            <person name="Sombolestani A."/>
        </authorList>
    </citation>
    <scope>NUCLEOTIDE SEQUENCE [LARGE SCALE GENOMIC DNA]</scope>
    <source>
        <strain evidence="15 16">LMG 19747</strain>
    </source>
</reference>
<dbReference type="PROSITE" id="PS52016">
    <property type="entry name" value="TONB_DEPENDENT_REC_3"/>
    <property type="match status" value="1"/>
</dbReference>
<dbReference type="PANTHER" id="PTHR30069">
    <property type="entry name" value="TONB-DEPENDENT OUTER MEMBRANE RECEPTOR"/>
    <property type="match status" value="1"/>
</dbReference>
<gene>
    <name evidence="15" type="ORF">HLH48_19365</name>
</gene>
<dbReference type="GO" id="GO:0009279">
    <property type="term" value="C:cell outer membrane"/>
    <property type="evidence" value="ECO:0007669"/>
    <property type="project" value="UniProtKB-SubCell"/>
</dbReference>
<evidence type="ECO:0000256" key="3">
    <source>
        <dbReference type="ARBA" id="ARBA00022448"/>
    </source>
</evidence>
<keyword evidence="5 9" id="KW-0812">Transmembrane</keyword>
<evidence type="ECO:0000256" key="6">
    <source>
        <dbReference type="ARBA" id="ARBA00023077"/>
    </source>
</evidence>
<keyword evidence="7 9" id="KW-0472">Membrane</keyword>
<evidence type="ECO:0000313" key="16">
    <source>
        <dbReference type="Proteomes" id="UP000589085"/>
    </source>
</evidence>
<keyword evidence="12" id="KW-0732">Signal</keyword>
<keyword evidence="4 9" id="KW-1134">Transmembrane beta strand</keyword>
<evidence type="ECO:0000256" key="7">
    <source>
        <dbReference type="ARBA" id="ARBA00023136"/>
    </source>
</evidence>
<sequence>MVTLRRILCLSCATALLAPAAAVRAASARDGTTAPAGTGHSTASIRSNPPAIALPTVRVGGNIRPATVPQASASVSRQDMLRVQPNEPYAILTGVPGVFFQNDGTPALSVSIRGMQDFGRVNVMIDGARQNFQESGHGANGSVYVDPALLAGLDVRRGTVSTGDGAGATGGVMNLHTLDVGDIVETGKRYGVTARALGGTNNYDGSGMIGAADRINRWISIGAAFSMRSSGDYEDGNGDRVAHTFQRLQSGLFKIDITPGADQSLRLGTVIYHNQFGVGSEGIATADTVQNNTGNIEYRYTPKGNPLVALHVKGYVVSTGMTNYTPSFQGVTMAAADRTRYGLTTLGFEADNNSRLLAGPIRIALDYGGEYYHDQVTTTDQTGYTGATPSGGRAVGGAFTQATLGWKIVDLTGAIRYDTYHLSGGGTNEASGFTQVPAGRFHVGRGADAASPKVTLAVHPTPGLQVYANYGLGFRPPATTETLYSGSHPGLGFLKFIPNPALEPERTYGWEAGSKFHFRDVLSAHDSVEFNGDYFDTRIRNYIGQTLVTGAPAPGSYIPTMGYFFQNMPGNTRTSGFEGQIRYESALVFASLSYTNTTTKLPMMDYTGYDQLVTTPPRSVMAATLGFHLLQDRLTLGVRSRAGSETRGQPSAETGMAQVRPGYVIFDLFGSYQMTKRLQIFASADNVANRAYYADALSSIPNQGLAVMAGLNFALSR</sequence>
<comment type="caution">
    <text evidence="15">The sequence shown here is derived from an EMBL/GenBank/DDBJ whole genome shotgun (WGS) entry which is preliminary data.</text>
</comment>
<evidence type="ECO:0000256" key="5">
    <source>
        <dbReference type="ARBA" id="ARBA00022692"/>
    </source>
</evidence>
<dbReference type="InterPro" id="IPR000531">
    <property type="entry name" value="Beta-barrel_TonB"/>
</dbReference>